<dbReference type="InterPro" id="IPR029058">
    <property type="entry name" value="AB_hydrolase_fold"/>
</dbReference>
<organism evidence="3 4">
    <name type="scientific">Frondihabitans peucedani</name>
    <dbReference type="NCBI Taxonomy" id="598626"/>
    <lineage>
        <taxon>Bacteria</taxon>
        <taxon>Bacillati</taxon>
        <taxon>Actinomycetota</taxon>
        <taxon>Actinomycetes</taxon>
        <taxon>Micrococcales</taxon>
        <taxon>Microbacteriaceae</taxon>
        <taxon>Frondihabitans</taxon>
    </lineage>
</organism>
<keyword evidence="4" id="KW-1185">Reference proteome</keyword>
<accession>A0ABP8E275</accession>
<reference evidence="4" key="1">
    <citation type="journal article" date="2019" name="Int. J. Syst. Evol. Microbiol.">
        <title>The Global Catalogue of Microorganisms (GCM) 10K type strain sequencing project: providing services to taxonomists for standard genome sequencing and annotation.</title>
        <authorList>
            <consortium name="The Broad Institute Genomics Platform"/>
            <consortium name="The Broad Institute Genome Sequencing Center for Infectious Disease"/>
            <person name="Wu L."/>
            <person name="Ma J."/>
        </authorList>
    </citation>
    <scope>NUCLEOTIDE SEQUENCE [LARGE SCALE GENOMIC DNA]</scope>
    <source>
        <strain evidence="4">JCM 17442</strain>
    </source>
</reference>
<dbReference type="PANTHER" id="PTHR43798:SF33">
    <property type="entry name" value="HYDROLASE, PUTATIVE (AFU_ORTHOLOGUE AFUA_2G14860)-RELATED"/>
    <property type="match status" value="1"/>
</dbReference>
<gene>
    <name evidence="3" type="ORF">GCM10022256_19260</name>
</gene>
<feature type="domain" description="AB hydrolase-1" evidence="2">
    <location>
        <begin position="52"/>
        <end position="281"/>
    </location>
</feature>
<dbReference type="InterPro" id="IPR050266">
    <property type="entry name" value="AB_hydrolase_sf"/>
</dbReference>
<dbReference type="PANTHER" id="PTHR43798">
    <property type="entry name" value="MONOACYLGLYCEROL LIPASE"/>
    <property type="match status" value="1"/>
</dbReference>
<comment type="caution">
    <text evidence="3">The sequence shown here is derived from an EMBL/GenBank/DDBJ whole genome shotgun (WGS) entry which is preliminary data.</text>
</comment>
<feature type="compositionally biased region" description="Basic and acidic residues" evidence="1">
    <location>
        <begin position="304"/>
        <end position="321"/>
    </location>
</feature>
<dbReference type="Pfam" id="PF00561">
    <property type="entry name" value="Abhydrolase_1"/>
    <property type="match status" value="1"/>
</dbReference>
<protein>
    <recommendedName>
        <fullName evidence="2">AB hydrolase-1 domain-containing protein</fullName>
    </recommendedName>
</protein>
<evidence type="ECO:0000313" key="3">
    <source>
        <dbReference type="EMBL" id="GAA4266314.1"/>
    </source>
</evidence>
<dbReference type="Proteomes" id="UP001501594">
    <property type="component" value="Unassembled WGS sequence"/>
</dbReference>
<sequence>MADRQFILESGRRLGLSAFGDPVARRLVVLCHPTPGAGGFDPDPLVTGPWGVHLLQLDRPGYGVSSELGEQDDVSVEARADDLAEYITRSESTAKETQRVDFGAVGVVGWGTGGSVALSLAARHPDLVDRVTVVGTSAPRRRKPVDPDSYAAEFWDIGRARTVDDAVQALDALSVDDLAALGIATDDPALTSGTEIEQAGLRTRIARMLEEASLHGNLGIATDLLALRDHGWADDLGRITASVQLVYGADDPVAEVSDGHWFAKRIPDSRVIRVENAGRLAIAAEWGRILEHVAPDHGGIGEAENTHSDQQREGQVDSHRS</sequence>
<name>A0ABP8E275_9MICO</name>
<evidence type="ECO:0000259" key="2">
    <source>
        <dbReference type="Pfam" id="PF00561"/>
    </source>
</evidence>
<dbReference type="InterPro" id="IPR000073">
    <property type="entry name" value="AB_hydrolase_1"/>
</dbReference>
<proteinExistence type="predicted"/>
<evidence type="ECO:0000256" key="1">
    <source>
        <dbReference type="SAM" id="MobiDB-lite"/>
    </source>
</evidence>
<feature type="region of interest" description="Disordered" evidence="1">
    <location>
        <begin position="297"/>
        <end position="321"/>
    </location>
</feature>
<dbReference type="Gene3D" id="3.40.50.1820">
    <property type="entry name" value="alpha/beta hydrolase"/>
    <property type="match status" value="1"/>
</dbReference>
<dbReference type="RefSeq" id="WP_344795425.1">
    <property type="nucleotide sequence ID" value="NZ_BAABAU010000001.1"/>
</dbReference>
<dbReference type="SUPFAM" id="SSF53474">
    <property type="entry name" value="alpha/beta-Hydrolases"/>
    <property type="match status" value="1"/>
</dbReference>
<evidence type="ECO:0000313" key="4">
    <source>
        <dbReference type="Proteomes" id="UP001501594"/>
    </source>
</evidence>
<dbReference type="EMBL" id="BAABAU010000001">
    <property type="protein sequence ID" value="GAA4266314.1"/>
    <property type="molecule type" value="Genomic_DNA"/>
</dbReference>